<dbReference type="GO" id="GO:0016324">
    <property type="term" value="C:apical plasma membrane"/>
    <property type="evidence" value="ECO:0007669"/>
    <property type="project" value="TreeGrafter"/>
</dbReference>
<dbReference type="PROSITE" id="PS51225">
    <property type="entry name" value="MARVEL"/>
    <property type="match status" value="1"/>
</dbReference>
<dbReference type="EMBL" id="KV928934">
    <property type="protein sequence ID" value="PIO34318.1"/>
    <property type="molecule type" value="Genomic_DNA"/>
</dbReference>
<keyword evidence="9" id="KW-1185">Reference proteome</keyword>
<feature type="transmembrane region" description="Helical" evidence="6">
    <location>
        <begin position="38"/>
        <end position="60"/>
    </location>
</feature>
<feature type="domain" description="MARVEL" evidence="7">
    <location>
        <begin position="31"/>
        <end position="202"/>
    </location>
</feature>
<feature type="transmembrane region" description="Helical" evidence="6">
    <location>
        <begin position="109"/>
        <end position="128"/>
    </location>
</feature>
<comment type="subcellular location">
    <subcellularLocation>
        <location evidence="1">Membrane</location>
        <topology evidence="1">Multi-pass membrane protein</topology>
    </subcellularLocation>
</comment>
<evidence type="ECO:0000313" key="8">
    <source>
        <dbReference type="EMBL" id="PIO34318.1"/>
    </source>
</evidence>
<dbReference type="PANTHER" id="PTHR23288">
    <property type="entry name" value="OCCLUDIN AND RNA POLYMERASE II ELONGATION FACTOR ELL"/>
    <property type="match status" value="1"/>
</dbReference>
<sequence length="238" mass="26217">MYGGEIRSQPAYSYYPDDEVPVTQHFYKWSSPPGIIKIMAILIVVMCVGIFACVASTLPWDLDVTGQSMGYSMGGGYSGYNGYGFGTSQMGMGFAYGGNYTDPRTAKGFLLAMAAICFILSMVLFVMLVTRTESSTTRRFYMIVIIASAIIGGFVFIATIVYTIGVNPVAQASGSAFYTQIVSICNQFYSPVTTGVFVNQYLYHYCVVEPQEINQHGKMNILWRKERFGGEGDPNVEE</sequence>
<keyword evidence="2 5" id="KW-0812">Transmembrane</keyword>
<dbReference type="Proteomes" id="UP000228934">
    <property type="component" value="Unassembled WGS sequence"/>
</dbReference>
<reference evidence="9" key="1">
    <citation type="journal article" date="2017" name="Nat. Commun.">
        <title>The North American bullfrog draft genome provides insight into hormonal regulation of long noncoding RNA.</title>
        <authorList>
            <person name="Hammond S.A."/>
            <person name="Warren R.L."/>
            <person name="Vandervalk B.P."/>
            <person name="Kucuk E."/>
            <person name="Khan H."/>
            <person name="Gibb E.A."/>
            <person name="Pandoh P."/>
            <person name="Kirk H."/>
            <person name="Zhao Y."/>
            <person name="Jones M."/>
            <person name="Mungall A.J."/>
            <person name="Coope R."/>
            <person name="Pleasance S."/>
            <person name="Moore R.A."/>
            <person name="Holt R.A."/>
            <person name="Round J.M."/>
            <person name="Ohora S."/>
            <person name="Walle B.V."/>
            <person name="Veldhoen N."/>
            <person name="Helbing C.C."/>
            <person name="Birol I."/>
        </authorList>
    </citation>
    <scope>NUCLEOTIDE SEQUENCE [LARGE SCALE GENOMIC DNA]</scope>
</reference>
<evidence type="ECO:0000256" key="1">
    <source>
        <dbReference type="ARBA" id="ARBA00004141"/>
    </source>
</evidence>
<evidence type="ECO:0000259" key="7">
    <source>
        <dbReference type="PROSITE" id="PS51225"/>
    </source>
</evidence>
<organism evidence="8 9">
    <name type="scientific">Aquarana catesbeiana</name>
    <name type="common">American bullfrog</name>
    <name type="synonym">Rana catesbeiana</name>
    <dbReference type="NCBI Taxonomy" id="8400"/>
    <lineage>
        <taxon>Eukaryota</taxon>
        <taxon>Metazoa</taxon>
        <taxon>Chordata</taxon>
        <taxon>Craniata</taxon>
        <taxon>Vertebrata</taxon>
        <taxon>Euteleostomi</taxon>
        <taxon>Amphibia</taxon>
        <taxon>Batrachia</taxon>
        <taxon>Anura</taxon>
        <taxon>Neobatrachia</taxon>
        <taxon>Ranoidea</taxon>
        <taxon>Ranidae</taxon>
        <taxon>Aquarana</taxon>
    </lineage>
</organism>
<evidence type="ECO:0000256" key="5">
    <source>
        <dbReference type="PROSITE-ProRule" id="PRU00581"/>
    </source>
</evidence>
<protein>
    <recommendedName>
        <fullName evidence="7">MARVEL domain-containing protein</fullName>
    </recommendedName>
</protein>
<evidence type="ECO:0000256" key="6">
    <source>
        <dbReference type="SAM" id="Phobius"/>
    </source>
</evidence>
<dbReference type="GO" id="GO:0070830">
    <property type="term" value="P:bicellular tight junction assembly"/>
    <property type="evidence" value="ECO:0007669"/>
    <property type="project" value="TreeGrafter"/>
</dbReference>
<dbReference type="GO" id="GO:0005923">
    <property type="term" value="C:bicellular tight junction"/>
    <property type="evidence" value="ECO:0007669"/>
    <property type="project" value="TreeGrafter"/>
</dbReference>
<accession>A0A2G9S2C4</accession>
<evidence type="ECO:0000313" key="9">
    <source>
        <dbReference type="Proteomes" id="UP000228934"/>
    </source>
</evidence>
<evidence type="ECO:0000256" key="4">
    <source>
        <dbReference type="ARBA" id="ARBA00023136"/>
    </source>
</evidence>
<evidence type="ECO:0000256" key="2">
    <source>
        <dbReference type="ARBA" id="ARBA00022692"/>
    </source>
</evidence>
<keyword evidence="3 6" id="KW-1133">Transmembrane helix</keyword>
<dbReference type="AlphaFoldDB" id="A0A2G9S2C4"/>
<feature type="transmembrane region" description="Helical" evidence="6">
    <location>
        <begin position="140"/>
        <end position="165"/>
    </location>
</feature>
<dbReference type="InterPro" id="IPR031176">
    <property type="entry name" value="ELL/occludin"/>
</dbReference>
<gene>
    <name evidence="8" type="ORF">AB205_0056730</name>
</gene>
<dbReference type="GO" id="GO:0031410">
    <property type="term" value="C:cytoplasmic vesicle"/>
    <property type="evidence" value="ECO:0007669"/>
    <property type="project" value="TreeGrafter"/>
</dbReference>
<keyword evidence="4 5" id="KW-0472">Membrane</keyword>
<dbReference type="OrthoDB" id="8867927at2759"/>
<proteinExistence type="predicted"/>
<dbReference type="Pfam" id="PF01284">
    <property type="entry name" value="MARVEL"/>
    <property type="match status" value="1"/>
</dbReference>
<evidence type="ECO:0000256" key="3">
    <source>
        <dbReference type="ARBA" id="ARBA00022989"/>
    </source>
</evidence>
<feature type="non-terminal residue" evidence="8">
    <location>
        <position position="238"/>
    </location>
</feature>
<name>A0A2G9S2C4_AQUCT</name>
<dbReference type="PANTHER" id="PTHR23288:SF4">
    <property type="entry name" value="OCCLUDIN"/>
    <property type="match status" value="1"/>
</dbReference>
<dbReference type="InterPro" id="IPR008253">
    <property type="entry name" value="Marvel"/>
</dbReference>